<dbReference type="GO" id="GO:0003857">
    <property type="term" value="F:(3S)-3-hydroxyacyl-CoA dehydrogenase (NAD+) activity"/>
    <property type="evidence" value="ECO:0007669"/>
    <property type="project" value="UniProtKB-EC"/>
</dbReference>
<dbReference type="PANTHER" id="PTHR23309">
    <property type="entry name" value="3-HYDROXYACYL-COA DEHYROGENASE"/>
    <property type="match status" value="1"/>
</dbReference>
<evidence type="ECO:0000313" key="6">
    <source>
        <dbReference type="EMBL" id="KGM49031.1"/>
    </source>
</evidence>
<dbReference type="InterPro" id="IPR018376">
    <property type="entry name" value="Enoyl-CoA_hyd/isom_CS"/>
</dbReference>
<accession>A0A0A0EDH9</accession>
<dbReference type="GO" id="GO:0006635">
    <property type="term" value="P:fatty acid beta-oxidation"/>
    <property type="evidence" value="ECO:0007669"/>
    <property type="project" value="TreeGrafter"/>
</dbReference>
<evidence type="ECO:0000256" key="3">
    <source>
        <dbReference type="ARBA" id="ARBA00023268"/>
    </source>
</evidence>
<dbReference type="STRING" id="1461694.ATO9_10120"/>
<keyword evidence="7" id="KW-1185">Reference proteome</keyword>
<dbReference type="InterPro" id="IPR036291">
    <property type="entry name" value="NAD(P)-bd_dom_sf"/>
</dbReference>
<dbReference type="SUPFAM" id="SSF52096">
    <property type="entry name" value="ClpP/crotonase"/>
    <property type="match status" value="1"/>
</dbReference>
<name>A0A0A0EDH9_9RHOB</name>
<dbReference type="RefSeq" id="WP_043747975.1">
    <property type="nucleotide sequence ID" value="NZ_AQQX01000003.1"/>
</dbReference>
<proteinExistence type="inferred from homology"/>
<dbReference type="PANTHER" id="PTHR23309:SF49">
    <property type="entry name" value="PEROXISOMAL BIFUNCTIONAL ENZYME"/>
    <property type="match status" value="1"/>
</dbReference>
<evidence type="ECO:0000313" key="7">
    <source>
        <dbReference type="Proteomes" id="UP000030004"/>
    </source>
</evidence>
<dbReference type="SUPFAM" id="SSF48179">
    <property type="entry name" value="6-phosphogluconate dehydrogenase C-terminal domain-like"/>
    <property type="match status" value="1"/>
</dbReference>
<dbReference type="eggNOG" id="COG1024">
    <property type="taxonomic scope" value="Bacteria"/>
</dbReference>
<dbReference type="GO" id="GO:0016853">
    <property type="term" value="F:isomerase activity"/>
    <property type="evidence" value="ECO:0007669"/>
    <property type="project" value="UniProtKB-KW"/>
</dbReference>
<organism evidence="6 7">
    <name type="scientific">Pseudooceanicola atlanticus</name>
    <dbReference type="NCBI Taxonomy" id="1461694"/>
    <lineage>
        <taxon>Bacteria</taxon>
        <taxon>Pseudomonadati</taxon>
        <taxon>Pseudomonadota</taxon>
        <taxon>Alphaproteobacteria</taxon>
        <taxon>Rhodobacterales</taxon>
        <taxon>Paracoccaceae</taxon>
        <taxon>Pseudooceanicola</taxon>
    </lineage>
</organism>
<reference evidence="6 7" key="1">
    <citation type="journal article" date="2015" name="Antonie Van Leeuwenhoek">
        <title>Pseudooceanicola atlanticus gen. nov. sp. nov., isolated from surface seawater of the Atlantic Ocean and reclassification of Oceanicola batsensis, Oceanicola marinus, Oceanicola nitratireducens, Oceanicola nanhaiensis, Oceanicola antarcticus and Oceanicola flagellatus, as Pseudooceanicola batsensis comb. nov., Pseudooceanicola marinus comb. nov., Pseudooceanicola nitratireducens comb. nov., Pseudooceanicola nanhaiensis comb. nov., Pseudooceanicola antarcticus comb. nov., and Pseudooceanicola flagellatus comb. nov.</title>
        <authorList>
            <person name="Lai Q."/>
            <person name="Li G."/>
            <person name="Liu X."/>
            <person name="Du Y."/>
            <person name="Sun F."/>
            <person name="Shao Z."/>
        </authorList>
    </citation>
    <scope>NUCLEOTIDE SEQUENCE [LARGE SCALE GENOMIC DNA]</scope>
    <source>
        <strain evidence="6 7">22II-s11g</strain>
    </source>
</reference>
<evidence type="ECO:0000256" key="4">
    <source>
        <dbReference type="ARBA" id="ARBA00049556"/>
    </source>
</evidence>
<keyword evidence="3" id="KW-0511">Multifunctional enzyme</keyword>
<keyword evidence="1" id="KW-0413">Isomerase</keyword>
<dbReference type="InterPro" id="IPR008927">
    <property type="entry name" value="6-PGluconate_DH-like_C_sf"/>
</dbReference>
<evidence type="ECO:0000256" key="5">
    <source>
        <dbReference type="RuleBase" id="RU003707"/>
    </source>
</evidence>
<dbReference type="GO" id="GO:0016829">
    <property type="term" value="F:lyase activity"/>
    <property type="evidence" value="ECO:0007669"/>
    <property type="project" value="UniProtKB-KW"/>
</dbReference>
<dbReference type="EMBL" id="AQQX01000003">
    <property type="protein sequence ID" value="KGM49031.1"/>
    <property type="molecule type" value="Genomic_DNA"/>
</dbReference>
<dbReference type="Proteomes" id="UP000030004">
    <property type="component" value="Unassembled WGS sequence"/>
</dbReference>
<dbReference type="Gene3D" id="3.90.226.10">
    <property type="entry name" value="2-enoyl-CoA Hydratase, Chain A, domain 1"/>
    <property type="match status" value="1"/>
</dbReference>
<dbReference type="PROSITE" id="PS00166">
    <property type="entry name" value="ENOYL_COA_HYDRATASE"/>
    <property type="match status" value="1"/>
</dbReference>
<dbReference type="Pfam" id="PF00378">
    <property type="entry name" value="ECH_1"/>
    <property type="match status" value="1"/>
</dbReference>
<comment type="catalytic activity">
    <reaction evidence="4">
        <text>a (3S)-3-hydroxyacyl-CoA + NAD(+) = a 3-oxoacyl-CoA + NADH + H(+)</text>
        <dbReference type="Rhea" id="RHEA:22432"/>
        <dbReference type="ChEBI" id="CHEBI:15378"/>
        <dbReference type="ChEBI" id="CHEBI:57318"/>
        <dbReference type="ChEBI" id="CHEBI:57540"/>
        <dbReference type="ChEBI" id="CHEBI:57945"/>
        <dbReference type="ChEBI" id="CHEBI:90726"/>
        <dbReference type="EC" id="1.1.1.35"/>
    </reaction>
</comment>
<sequence>MAAQVNYSVRARVAVLRVENPPINALSVGTRRKLSAALDRAAADDGVDGVVICGPAGSFAVGIPLKELEAEAKAPRLSELCLQVERMEKPVVALIDGHAAAAGLDLALACHARIATLKARIGLPDLAIGLPPQGGATQRLPRLLGADATLDLLLNARAVPINSAPLQALCDRMVKGAVALDEAVDFAAELARDQSWQRSCDREDGLSDPVAYQRAIAARQTALGDKAGQLERDIVEAVAAAQLLPFEAGIALEETMFEEALTSPRSRGLRRARWSENHCNRLTGRTLPGVTRYAVAPATVATSRLTGAILLAGGTVTVIDPNPIKAETMCNDVIRHVRRAVEARNQPPAVADQILKRLTATSSTGALAQAEVIFVDGPDEADATRKRLHSLAPGVGPSAVLLCLTDHLDCSALAPPELRGRVIALSYADRDFPARLAELGIGGDVTESAIATAQAGLWKLGRLLLRSKPGGVMLTQTMGDTILSAADALIRAGLAPAEIDAAMRAHGYRRGAYDLAARQNGPAYLSRSAAASRAEGLSHLLINDRMAARSEGRDTQPLVQLADIARGDGMRDAPDLTRPQDIAGAIHAALVNAGCALIANGRAARPMHVDVALLQGWGYPRDTGGPMSEADQMGLFAVLRRCQMLAQLDADLWTPHPLLVQLQRNGRRFQELDLGGRAKLAA</sequence>
<protein>
    <submittedName>
        <fullName evidence="6">Uncharacterized protein</fullName>
    </submittedName>
</protein>
<dbReference type="AlphaFoldDB" id="A0A0A0EDH9"/>
<gene>
    <name evidence="6" type="ORF">ATO9_10120</name>
</gene>
<dbReference type="eggNOG" id="COG1250">
    <property type="taxonomic scope" value="Bacteria"/>
</dbReference>
<evidence type="ECO:0000256" key="2">
    <source>
        <dbReference type="ARBA" id="ARBA00023239"/>
    </source>
</evidence>
<evidence type="ECO:0000256" key="1">
    <source>
        <dbReference type="ARBA" id="ARBA00023235"/>
    </source>
</evidence>
<dbReference type="InterPro" id="IPR013328">
    <property type="entry name" value="6PGD_dom2"/>
</dbReference>
<dbReference type="Gene3D" id="3.40.50.720">
    <property type="entry name" value="NAD(P)-binding Rossmann-like Domain"/>
    <property type="match status" value="1"/>
</dbReference>
<dbReference type="Gene3D" id="1.10.1040.10">
    <property type="entry name" value="N-(1-d-carboxylethyl)-l-norvaline Dehydrogenase, domain 2"/>
    <property type="match status" value="1"/>
</dbReference>
<dbReference type="InterPro" id="IPR029045">
    <property type="entry name" value="ClpP/crotonase-like_dom_sf"/>
</dbReference>
<dbReference type="OrthoDB" id="9771883at2"/>
<comment type="caution">
    <text evidence="6">The sequence shown here is derived from an EMBL/GenBank/DDBJ whole genome shotgun (WGS) entry which is preliminary data.</text>
</comment>
<dbReference type="CDD" id="cd06558">
    <property type="entry name" value="crotonase-like"/>
    <property type="match status" value="1"/>
</dbReference>
<dbReference type="SUPFAM" id="SSF51735">
    <property type="entry name" value="NAD(P)-binding Rossmann-fold domains"/>
    <property type="match status" value="1"/>
</dbReference>
<keyword evidence="2" id="KW-0456">Lyase</keyword>
<comment type="similarity">
    <text evidence="5">Belongs to the enoyl-CoA hydratase/isomerase family.</text>
</comment>
<dbReference type="InterPro" id="IPR001753">
    <property type="entry name" value="Enoyl-CoA_hydra/iso"/>
</dbReference>